<dbReference type="EMBL" id="FWEV01000081">
    <property type="protein sequence ID" value="SLM29178.1"/>
    <property type="molecule type" value="Genomic_DNA"/>
</dbReference>
<evidence type="ECO:0000313" key="1">
    <source>
        <dbReference type="EMBL" id="SLM29178.1"/>
    </source>
</evidence>
<proteinExistence type="predicted"/>
<organism evidence="1 2">
    <name type="scientific">Desulfamplus magnetovallimortis</name>
    <dbReference type="NCBI Taxonomy" id="1246637"/>
    <lineage>
        <taxon>Bacteria</taxon>
        <taxon>Pseudomonadati</taxon>
        <taxon>Thermodesulfobacteriota</taxon>
        <taxon>Desulfobacteria</taxon>
        <taxon>Desulfobacterales</taxon>
        <taxon>Desulfobacteraceae</taxon>
        <taxon>Desulfamplus</taxon>
    </lineage>
</organism>
<keyword evidence="2" id="KW-1185">Reference proteome</keyword>
<dbReference type="AlphaFoldDB" id="A0A1W1H9W9"/>
<dbReference type="Proteomes" id="UP000191931">
    <property type="component" value="Unassembled WGS sequence"/>
</dbReference>
<dbReference type="RefSeq" id="WP_080805927.1">
    <property type="nucleotide sequence ID" value="NZ_LT828552.1"/>
</dbReference>
<accession>A0A1W1H9W9</accession>
<sequence>MIEFKQDAQLISNAEISLAKLRRTIDQLNVLYSDIENFLNSYQHDTSPEIEVRLRACTDLFDSYFLNQLKISEKSTESISVENDTKLNLSVDGNWLTHEMGSLLFSVNTIFQLFSIRDSAIFRIKTENGLPRTRKDVYDHAKLFYYLTPEEELKVKKIHFASPGEIELVTQLTNLIPALKDVIYLIFVTSFATRLLRDLPAIYRYWINSYLNVRQAIRENERRELAHQFFVEAINGKLVDNKKIQKISTNLKDIEIEQVSKALALLDESIVTVTEPKIADPIRLTSRIFDSLSSIARLFDIGKLSKGSNSKDGK</sequence>
<gene>
    <name evidence="1" type="ORF">MTBBW1_1710002</name>
</gene>
<evidence type="ECO:0000313" key="2">
    <source>
        <dbReference type="Proteomes" id="UP000191931"/>
    </source>
</evidence>
<name>A0A1W1H9W9_9BACT</name>
<protein>
    <submittedName>
        <fullName evidence="1">Uncharacterized protein</fullName>
    </submittedName>
</protein>
<reference evidence="1 2" key="1">
    <citation type="submission" date="2017-03" db="EMBL/GenBank/DDBJ databases">
        <authorList>
            <person name="Afonso C.L."/>
            <person name="Miller P.J."/>
            <person name="Scott M.A."/>
            <person name="Spackman E."/>
            <person name="Goraichik I."/>
            <person name="Dimitrov K.M."/>
            <person name="Suarez D.L."/>
            <person name="Swayne D.E."/>
        </authorList>
    </citation>
    <scope>NUCLEOTIDE SEQUENCE [LARGE SCALE GENOMIC DNA]</scope>
    <source>
        <strain evidence="1">PRJEB14757</strain>
    </source>
</reference>